<feature type="non-terminal residue" evidence="2">
    <location>
        <position position="21"/>
    </location>
</feature>
<gene>
    <name evidence="2" type="ORF">LCGC14_2247400</name>
</gene>
<dbReference type="AlphaFoldDB" id="A0A0F9FYK5"/>
<comment type="caution">
    <text evidence="2">The sequence shown here is derived from an EMBL/GenBank/DDBJ whole genome shotgun (WGS) entry which is preliminary data.</text>
</comment>
<feature type="region of interest" description="Disordered" evidence="1">
    <location>
        <begin position="1"/>
        <end position="21"/>
    </location>
</feature>
<name>A0A0F9FYK5_9ZZZZ</name>
<evidence type="ECO:0000256" key="1">
    <source>
        <dbReference type="SAM" id="MobiDB-lite"/>
    </source>
</evidence>
<proteinExistence type="predicted"/>
<evidence type="ECO:0000313" key="2">
    <source>
        <dbReference type="EMBL" id="KKL56237.1"/>
    </source>
</evidence>
<organism evidence="2">
    <name type="scientific">marine sediment metagenome</name>
    <dbReference type="NCBI Taxonomy" id="412755"/>
    <lineage>
        <taxon>unclassified sequences</taxon>
        <taxon>metagenomes</taxon>
        <taxon>ecological metagenomes</taxon>
    </lineage>
</organism>
<protein>
    <submittedName>
        <fullName evidence="2">Uncharacterized protein</fullName>
    </submittedName>
</protein>
<accession>A0A0F9FYK5</accession>
<sequence>MIHPPGKSISLLGPSGAGKSH</sequence>
<dbReference type="EMBL" id="LAZR01030562">
    <property type="protein sequence ID" value="KKL56237.1"/>
    <property type="molecule type" value="Genomic_DNA"/>
</dbReference>
<reference evidence="2" key="1">
    <citation type="journal article" date="2015" name="Nature">
        <title>Complex archaea that bridge the gap between prokaryotes and eukaryotes.</title>
        <authorList>
            <person name="Spang A."/>
            <person name="Saw J.H."/>
            <person name="Jorgensen S.L."/>
            <person name="Zaremba-Niedzwiedzka K."/>
            <person name="Martijn J."/>
            <person name="Lind A.E."/>
            <person name="van Eijk R."/>
            <person name="Schleper C."/>
            <person name="Guy L."/>
            <person name="Ettema T.J."/>
        </authorList>
    </citation>
    <scope>NUCLEOTIDE SEQUENCE</scope>
</reference>